<dbReference type="EMBL" id="CP092418">
    <property type="protein sequence ID" value="USD19815.1"/>
    <property type="molecule type" value="Genomic_DNA"/>
</dbReference>
<evidence type="ECO:0000313" key="1">
    <source>
        <dbReference type="EMBL" id="USD19815.1"/>
    </source>
</evidence>
<gene>
    <name evidence="1" type="ORF">MJO52_12060</name>
</gene>
<organism evidence="1 2">
    <name type="scientific">Microbulbifer variabilis</name>
    <dbReference type="NCBI Taxonomy" id="266805"/>
    <lineage>
        <taxon>Bacteria</taxon>
        <taxon>Pseudomonadati</taxon>
        <taxon>Pseudomonadota</taxon>
        <taxon>Gammaproteobacteria</taxon>
        <taxon>Cellvibrionales</taxon>
        <taxon>Microbulbiferaceae</taxon>
        <taxon>Microbulbifer</taxon>
    </lineage>
</organism>
<reference evidence="1" key="1">
    <citation type="submission" date="2022-02" db="EMBL/GenBank/DDBJ databases">
        <title>Coral-associated bacteria.</title>
        <authorList>
            <person name="Tang K."/>
            <person name="Wang X."/>
        </authorList>
    </citation>
    <scope>NUCLEOTIDE SEQUENCE</scope>
    <source>
        <strain evidence="1">SCSIO 43006</strain>
    </source>
</reference>
<dbReference type="RefSeq" id="WP_252081909.1">
    <property type="nucleotide sequence ID" value="NZ_CP092418.1"/>
</dbReference>
<evidence type="ECO:0000313" key="2">
    <source>
        <dbReference type="Proteomes" id="UP001055658"/>
    </source>
</evidence>
<accession>A0ABY4VAA4</accession>
<name>A0ABY4VAA4_9GAMM</name>
<sequence length="84" mass="9585">MRTIEFTIPLATPSNNQLLRMHWAKRRALKKQLALEVTSALVRSGQRRPNEPLAQVYLEIERGSFGELDEDNLQGDTKPLVDVL</sequence>
<protein>
    <submittedName>
        <fullName evidence="1">Uncharacterized protein</fullName>
    </submittedName>
</protein>
<dbReference type="Proteomes" id="UP001055658">
    <property type="component" value="Chromosome"/>
</dbReference>
<keyword evidence="2" id="KW-1185">Reference proteome</keyword>
<proteinExistence type="predicted"/>